<proteinExistence type="predicted"/>
<evidence type="ECO:0000313" key="1">
    <source>
        <dbReference type="EMBL" id="MBO0950433.1"/>
    </source>
</evidence>
<keyword evidence="2" id="KW-1185">Reference proteome</keyword>
<accession>A0ABS3JKA6</accession>
<dbReference type="RefSeq" id="WP_207330383.1">
    <property type="nucleotide sequence ID" value="NZ_JAFMYW010000005.1"/>
</dbReference>
<name>A0ABS3JKA6_9BACT</name>
<sequence length="66" mass="7589">MNALLFISHSQLEAQPDKDLISLDKASSDREWLVRFVVQIRIKKMVGQLDVGEEVEYPGEQSKADW</sequence>
<evidence type="ECO:0000313" key="2">
    <source>
        <dbReference type="Proteomes" id="UP000664628"/>
    </source>
</evidence>
<organism evidence="1 2">
    <name type="scientific">Fibrella forsythiae</name>
    <dbReference type="NCBI Taxonomy" id="2817061"/>
    <lineage>
        <taxon>Bacteria</taxon>
        <taxon>Pseudomonadati</taxon>
        <taxon>Bacteroidota</taxon>
        <taxon>Cytophagia</taxon>
        <taxon>Cytophagales</taxon>
        <taxon>Spirosomataceae</taxon>
        <taxon>Fibrella</taxon>
    </lineage>
</organism>
<reference evidence="1 2" key="1">
    <citation type="submission" date="2021-03" db="EMBL/GenBank/DDBJ databases">
        <title>Fibrella sp. HMF5405 genome sequencing and assembly.</title>
        <authorList>
            <person name="Kang H."/>
            <person name="Kim H."/>
            <person name="Bae S."/>
            <person name="Joh K."/>
        </authorList>
    </citation>
    <scope>NUCLEOTIDE SEQUENCE [LARGE SCALE GENOMIC DNA]</scope>
    <source>
        <strain evidence="1 2">HMF5405</strain>
    </source>
</reference>
<dbReference type="Proteomes" id="UP000664628">
    <property type="component" value="Unassembled WGS sequence"/>
</dbReference>
<comment type="caution">
    <text evidence="1">The sequence shown here is derived from an EMBL/GenBank/DDBJ whole genome shotgun (WGS) entry which is preliminary data.</text>
</comment>
<gene>
    <name evidence="1" type="ORF">J2I46_17690</name>
</gene>
<dbReference type="EMBL" id="JAFMYW010000005">
    <property type="protein sequence ID" value="MBO0950433.1"/>
    <property type="molecule type" value="Genomic_DNA"/>
</dbReference>
<protein>
    <submittedName>
        <fullName evidence="1">Uncharacterized protein</fullName>
    </submittedName>
</protein>